<dbReference type="HOGENOM" id="CLU_009579_8_0_1"/>
<dbReference type="PANTHER" id="PTHR24225:SF74">
    <property type="entry name" value="CHEMOKINE-LIKE RECEPTOR 1"/>
    <property type="match status" value="1"/>
</dbReference>
<evidence type="ECO:0000256" key="2">
    <source>
        <dbReference type="ARBA" id="ARBA00022475"/>
    </source>
</evidence>
<evidence type="ECO:0000256" key="9">
    <source>
        <dbReference type="ARBA" id="ARBA00023180"/>
    </source>
</evidence>
<dbReference type="PANTHER" id="PTHR24225">
    <property type="entry name" value="CHEMOTACTIC RECEPTOR"/>
    <property type="match status" value="1"/>
</dbReference>
<dbReference type="GO" id="GO:0097003">
    <property type="term" value="F:adipokinetic hormone receptor activity"/>
    <property type="evidence" value="ECO:0007669"/>
    <property type="project" value="Ensembl"/>
</dbReference>
<dbReference type="GO" id="GO:0007218">
    <property type="term" value="P:neuropeptide signaling pathway"/>
    <property type="evidence" value="ECO:0000318"/>
    <property type="project" value="GO_Central"/>
</dbReference>
<dbReference type="Pfam" id="PF00001">
    <property type="entry name" value="7tm_1"/>
    <property type="match status" value="1"/>
</dbReference>
<dbReference type="Bgee" id="ENSACAG00000001415">
    <property type="expression patterns" value="Expressed in skeletal muscle tissue and 4 other cell types or tissues"/>
</dbReference>
<evidence type="ECO:0000256" key="6">
    <source>
        <dbReference type="ARBA" id="ARBA00023136"/>
    </source>
</evidence>
<evidence type="ECO:0000259" key="18">
    <source>
        <dbReference type="PROSITE" id="PS50262"/>
    </source>
</evidence>
<evidence type="ECO:0000256" key="17">
    <source>
        <dbReference type="SAM" id="Phobius"/>
    </source>
</evidence>
<dbReference type="GO" id="GO:0005886">
    <property type="term" value="C:plasma membrane"/>
    <property type="evidence" value="ECO:0000318"/>
    <property type="project" value="GO_Central"/>
</dbReference>
<feature type="transmembrane region" description="Helical" evidence="17">
    <location>
        <begin position="132"/>
        <end position="151"/>
    </location>
</feature>
<dbReference type="PROSITE" id="PS50262">
    <property type="entry name" value="G_PROTEIN_RECEP_F1_2"/>
    <property type="match status" value="1"/>
</dbReference>
<sequence>MISLFPVISFLSPSSSAFSQDSTRNVGIMSLEDNFTEYFENYDEDEAPEFYFSGAQITSLVLHSVAFLLGVPGNALVIWIMGFKWDKTVTSLWFLNLAIADLIFVLFLPLYIAYMALGFHWPFGKWLCKANSFIALFNMFASVFFLTAISLDRYIHLVHPAFSYRHRTLKNTLLLIFAIWILAALIGSPALYFRDTLSLPNNITICYNNFHPNDLDLIVLRHHVLTWMRFICGYLFPLLTMIICYSLLVIQVKKRAVLTSSRLFWTILVVVVVFFICWTPYHLFSILELSAHHSDYFHDLFRDAIPLSVGFAFINSCLNPILYVLLSKKLQFCPSVTFSELVKHTLWEVSRSLTVSEQAWNSISLQPCETPEVEVSQSEACTLSAEEGHTNMRCV</sequence>
<dbReference type="GO" id="GO:0004930">
    <property type="term" value="F:G protein-coupled receptor activity"/>
    <property type="evidence" value="ECO:0000318"/>
    <property type="project" value="GO_Central"/>
</dbReference>
<feature type="transmembrane region" description="Helical" evidence="17">
    <location>
        <begin position="172"/>
        <end position="192"/>
    </location>
</feature>
<reference evidence="19" key="2">
    <citation type="submission" date="2025-08" db="UniProtKB">
        <authorList>
            <consortium name="Ensembl"/>
        </authorList>
    </citation>
    <scope>IDENTIFICATION</scope>
</reference>
<evidence type="ECO:0000256" key="10">
    <source>
        <dbReference type="ARBA" id="ARBA00023224"/>
    </source>
</evidence>
<gene>
    <name evidence="19" type="primary">CMKLR2</name>
</gene>
<keyword evidence="6 17" id="KW-0472">Membrane</keyword>
<dbReference type="PRINTS" id="PR01146">
    <property type="entry name" value="GPR1ORPHANR"/>
</dbReference>
<keyword evidence="2" id="KW-1003">Cell membrane</keyword>
<evidence type="ECO:0000256" key="7">
    <source>
        <dbReference type="ARBA" id="ARBA00023157"/>
    </source>
</evidence>
<dbReference type="InterPro" id="IPR000826">
    <property type="entry name" value="Formyl_rcpt-rel"/>
</dbReference>
<keyword evidence="3 16" id="KW-0812">Transmembrane</keyword>
<dbReference type="GO" id="GO:0042593">
    <property type="term" value="P:glucose homeostasis"/>
    <property type="evidence" value="ECO:0007669"/>
    <property type="project" value="Ensembl"/>
</dbReference>
<dbReference type="SUPFAM" id="SSF81321">
    <property type="entry name" value="Family A G protein-coupled receptor-like"/>
    <property type="match status" value="1"/>
</dbReference>
<feature type="transmembrane region" description="Helical" evidence="17">
    <location>
        <begin position="262"/>
        <end position="284"/>
    </location>
</feature>
<dbReference type="PRINTS" id="PR00237">
    <property type="entry name" value="GPCRRHODOPSN"/>
</dbReference>
<dbReference type="GeneTree" id="ENSGT00940000160642"/>
<dbReference type="AlphaFoldDB" id="H9G522"/>
<evidence type="ECO:0000256" key="4">
    <source>
        <dbReference type="ARBA" id="ARBA00022989"/>
    </source>
</evidence>
<evidence type="ECO:0000256" key="1">
    <source>
        <dbReference type="ARBA" id="ARBA00004651"/>
    </source>
</evidence>
<keyword evidence="4 17" id="KW-1133">Transmembrane helix</keyword>
<dbReference type="Proteomes" id="UP000001646">
    <property type="component" value="Unplaced"/>
</dbReference>
<dbReference type="FunCoup" id="H9G522">
    <property type="interactions" value="15"/>
</dbReference>
<feature type="transmembrane region" description="Helical" evidence="17">
    <location>
        <begin position="60"/>
        <end position="80"/>
    </location>
</feature>
<evidence type="ECO:0000256" key="8">
    <source>
        <dbReference type="ARBA" id="ARBA00023170"/>
    </source>
</evidence>
<keyword evidence="7" id="KW-1015">Disulfide bond</keyword>
<dbReference type="InterPro" id="IPR002275">
    <property type="entry name" value="CML2"/>
</dbReference>
<feature type="transmembrane region" description="Helical" evidence="17">
    <location>
        <begin position="304"/>
        <end position="326"/>
    </location>
</feature>
<feature type="transmembrane region" description="Helical" evidence="17">
    <location>
        <begin position="92"/>
        <end position="112"/>
    </location>
</feature>
<evidence type="ECO:0000256" key="5">
    <source>
        <dbReference type="ARBA" id="ARBA00023040"/>
    </source>
</evidence>
<dbReference type="Gene3D" id="1.20.1070.10">
    <property type="entry name" value="Rhodopsin 7-helix transmembrane proteins"/>
    <property type="match status" value="1"/>
</dbReference>
<dbReference type="STRING" id="28377.ENSACAP00000001308"/>
<dbReference type="InterPro" id="IPR017452">
    <property type="entry name" value="GPCR_Rhodpsn_7TM"/>
</dbReference>
<comment type="subcellular location">
    <subcellularLocation>
        <location evidence="1">Cell membrane</location>
        <topology evidence="1">Multi-pass membrane protein</topology>
    </subcellularLocation>
</comment>
<comment type="similarity">
    <text evidence="16">Belongs to the G-protein coupled receptor 1 family.</text>
</comment>
<dbReference type="GO" id="GO:0043005">
    <property type="term" value="C:neuron projection"/>
    <property type="evidence" value="ECO:0000318"/>
    <property type="project" value="GO_Central"/>
</dbReference>
<keyword evidence="9" id="KW-0325">Glycoprotein</keyword>
<organism evidence="19 20">
    <name type="scientific">Anolis carolinensis</name>
    <name type="common">Green anole</name>
    <name type="synonym">American chameleon</name>
    <dbReference type="NCBI Taxonomy" id="28377"/>
    <lineage>
        <taxon>Eukaryota</taxon>
        <taxon>Metazoa</taxon>
        <taxon>Chordata</taxon>
        <taxon>Craniata</taxon>
        <taxon>Vertebrata</taxon>
        <taxon>Euteleostomi</taxon>
        <taxon>Lepidosauria</taxon>
        <taxon>Squamata</taxon>
        <taxon>Bifurcata</taxon>
        <taxon>Unidentata</taxon>
        <taxon>Episquamata</taxon>
        <taxon>Toxicofera</taxon>
        <taxon>Iguania</taxon>
        <taxon>Dactyloidae</taxon>
        <taxon>Anolis</taxon>
    </lineage>
</organism>
<comment type="similarity">
    <text evidence="11">Belongs to the chemokine-like receptor (CMKLR) family.</text>
</comment>
<evidence type="ECO:0000256" key="13">
    <source>
        <dbReference type="ARBA" id="ARBA00030357"/>
    </source>
</evidence>
<accession>H9G522</accession>
<protein>
    <recommendedName>
        <fullName evidence="12">Chemerin-like receptor 2</fullName>
    </recommendedName>
    <alternativeName>
        <fullName evidence="13">Chemerin chemokine-like receptor 2</fullName>
    </alternativeName>
    <alternativeName>
        <fullName evidence="14">Chemokine-like receptor 2</fullName>
    </alternativeName>
    <alternativeName>
        <fullName evidence="15">G-protein coupled receptor 1</fullName>
    </alternativeName>
</protein>
<dbReference type="CDD" id="cd15119">
    <property type="entry name" value="7tmA_GPR1"/>
    <property type="match status" value="1"/>
</dbReference>
<feature type="domain" description="G-protein coupled receptors family 1 profile" evidence="18">
    <location>
        <begin position="73"/>
        <end position="323"/>
    </location>
</feature>
<dbReference type="PROSITE" id="PS00237">
    <property type="entry name" value="G_PROTEIN_RECEP_F1_1"/>
    <property type="match status" value="1"/>
</dbReference>
<name>H9G522_ANOCA</name>
<evidence type="ECO:0000313" key="20">
    <source>
        <dbReference type="Proteomes" id="UP000001646"/>
    </source>
</evidence>
<dbReference type="InParanoid" id="H9G522"/>
<evidence type="ECO:0000256" key="14">
    <source>
        <dbReference type="ARBA" id="ARBA00030529"/>
    </source>
</evidence>
<dbReference type="Ensembl" id="ENSACAT00000001341.4">
    <property type="protein sequence ID" value="ENSACAP00000001308.4"/>
    <property type="gene ID" value="ENSACAG00000001415.4"/>
</dbReference>
<dbReference type="FunFam" id="1.20.1070.10:FF:000034">
    <property type="entry name" value="G-protein coupled receptor 1"/>
    <property type="match status" value="1"/>
</dbReference>
<dbReference type="GO" id="GO:0042923">
    <property type="term" value="F:neuropeptide binding"/>
    <property type="evidence" value="ECO:0000318"/>
    <property type="project" value="GO_Central"/>
</dbReference>
<evidence type="ECO:0000256" key="15">
    <source>
        <dbReference type="ARBA" id="ARBA00031086"/>
    </source>
</evidence>
<dbReference type="InterPro" id="IPR000276">
    <property type="entry name" value="GPCR_Rhodpsn"/>
</dbReference>
<evidence type="ECO:0000256" key="3">
    <source>
        <dbReference type="ARBA" id="ARBA00022692"/>
    </source>
</evidence>
<reference evidence="19" key="3">
    <citation type="submission" date="2025-09" db="UniProtKB">
        <authorList>
            <consortium name="Ensembl"/>
        </authorList>
    </citation>
    <scope>IDENTIFICATION</scope>
</reference>
<evidence type="ECO:0000256" key="16">
    <source>
        <dbReference type="RuleBase" id="RU000688"/>
    </source>
</evidence>
<dbReference type="eggNOG" id="KOG3656">
    <property type="taxonomic scope" value="Eukaryota"/>
</dbReference>
<reference evidence="19" key="1">
    <citation type="submission" date="2009-12" db="EMBL/GenBank/DDBJ databases">
        <title>The Genome Sequence of Anolis carolinensis (Green Anole Lizard).</title>
        <authorList>
            <consortium name="The Genome Sequencing Platform"/>
            <person name="Di Palma F."/>
            <person name="Alfoldi J."/>
            <person name="Heiman D."/>
            <person name="Young S."/>
            <person name="Grabherr M."/>
            <person name="Johnson J."/>
            <person name="Lander E.S."/>
            <person name="Lindblad-Toh K."/>
        </authorList>
    </citation>
    <scope>NUCLEOTIDE SEQUENCE [LARGE SCALE GENOMIC DNA]</scope>
    <source>
        <strain evidence="19">JBL SC #1</strain>
    </source>
</reference>
<proteinExistence type="inferred from homology"/>
<keyword evidence="20" id="KW-1185">Reference proteome</keyword>
<evidence type="ECO:0000313" key="19">
    <source>
        <dbReference type="Ensembl" id="ENSACAP00000001308.4"/>
    </source>
</evidence>
<feature type="transmembrane region" description="Helical" evidence="17">
    <location>
        <begin position="227"/>
        <end position="250"/>
    </location>
</feature>
<dbReference type="GO" id="GO:0005654">
    <property type="term" value="C:nucleoplasm"/>
    <property type="evidence" value="ECO:0007669"/>
    <property type="project" value="Ensembl"/>
</dbReference>
<keyword evidence="10 16" id="KW-0807">Transducer</keyword>
<evidence type="ECO:0000256" key="12">
    <source>
        <dbReference type="ARBA" id="ARBA00026210"/>
    </source>
</evidence>
<keyword evidence="5 16" id="KW-0297">G-protein coupled receptor</keyword>
<keyword evidence="8 16" id="KW-0675">Receptor</keyword>
<evidence type="ECO:0000256" key="11">
    <source>
        <dbReference type="ARBA" id="ARBA00025736"/>
    </source>
</evidence>
<dbReference type="GO" id="GO:0097004">
    <property type="term" value="F:adipokinetic hormone binding"/>
    <property type="evidence" value="ECO:0007669"/>
    <property type="project" value="Ensembl"/>
</dbReference>